<dbReference type="Proteomes" id="UP000826725">
    <property type="component" value="Chromosome"/>
</dbReference>
<keyword evidence="2 3" id="KW-0808">Transferase</keyword>
<dbReference type="InterPro" id="IPR004629">
    <property type="entry name" value="WecG_TagA_CpsF"/>
</dbReference>
<evidence type="ECO:0000256" key="2">
    <source>
        <dbReference type="ARBA" id="ARBA00022679"/>
    </source>
</evidence>
<reference evidence="3" key="1">
    <citation type="submission" date="2020-09" db="EMBL/GenBank/DDBJ databases">
        <title>Desulfogranum mesoprofundum gen. nov., sp. nov., a novel mesophilic, sulfate-reducing chemolithoautotroph isolated from a deep-sea hydrothermal vent chimney in the Suiyo Seamount.</title>
        <authorList>
            <person name="Hashimoto Y."/>
            <person name="Nakagawa S."/>
        </authorList>
    </citation>
    <scope>NUCLEOTIDE SEQUENCE</scope>
    <source>
        <strain evidence="3">KT2</strain>
    </source>
</reference>
<keyword evidence="4" id="KW-1185">Reference proteome</keyword>
<dbReference type="AlphaFoldDB" id="A0A8D5FG76"/>
<dbReference type="PANTHER" id="PTHR34136:SF1">
    <property type="entry name" value="UDP-N-ACETYL-D-MANNOSAMINURONIC ACID TRANSFERASE"/>
    <property type="match status" value="1"/>
</dbReference>
<dbReference type="CDD" id="cd06533">
    <property type="entry name" value="Glyco_transf_WecG_TagA"/>
    <property type="match status" value="1"/>
</dbReference>
<dbReference type="EMBL" id="AP024086">
    <property type="protein sequence ID" value="BCL60061.1"/>
    <property type="molecule type" value="Genomic_DNA"/>
</dbReference>
<gene>
    <name evidence="3" type="ORF">DGMP_07540</name>
</gene>
<accession>A0A8D5FG76</accession>
<proteinExistence type="predicted"/>
<dbReference type="GO" id="GO:0016758">
    <property type="term" value="F:hexosyltransferase activity"/>
    <property type="evidence" value="ECO:0007669"/>
    <property type="project" value="TreeGrafter"/>
</dbReference>
<name>A0A8D5FG76_9BACT</name>
<evidence type="ECO:0000256" key="1">
    <source>
        <dbReference type="ARBA" id="ARBA00022676"/>
    </source>
</evidence>
<protein>
    <submittedName>
        <fullName evidence="3">UDP-N-acetyl-D-mannosaminuronic acid transferase</fullName>
    </submittedName>
</protein>
<organism evidence="3 4">
    <name type="scientific">Desulfomarina profundi</name>
    <dbReference type="NCBI Taxonomy" id="2772557"/>
    <lineage>
        <taxon>Bacteria</taxon>
        <taxon>Pseudomonadati</taxon>
        <taxon>Thermodesulfobacteriota</taxon>
        <taxon>Desulfobulbia</taxon>
        <taxon>Desulfobulbales</taxon>
        <taxon>Desulfobulbaceae</taxon>
        <taxon>Desulfomarina</taxon>
    </lineage>
</organism>
<dbReference type="Pfam" id="PF03808">
    <property type="entry name" value="Glyco_tran_WecG"/>
    <property type="match status" value="1"/>
</dbReference>
<keyword evidence="1" id="KW-0328">Glycosyltransferase</keyword>
<evidence type="ECO:0000313" key="3">
    <source>
        <dbReference type="EMBL" id="BCL60061.1"/>
    </source>
</evidence>
<dbReference type="PANTHER" id="PTHR34136">
    <property type="match status" value="1"/>
</dbReference>
<dbReference type="NCBIfam" id="TIGR00696">
    <property type="entry name" value="wecG_tagA_cpsF"/>
    <property type="match status" value="1"/>
</dbReference>
<sequence>MEAPYRTILKMPVAITSYEDAGQRILKAASQGLGWYVCVANVHMCMETFDIPEFKTVVNNADLVVPDGVPLVWALKALGEKTATQVRGSDLLLHLCRESEKSGIPIGLYGGTPDSLNDFRKFLKNEYSDLKITFSYSPPFRELTQEEQEKYVREIRASGCSILFVGIGCPKQEKWMAGHRDKIPCVMIGVGAAFDFFSGRKKHAPRWMQKAGLEWLFRLASDPRRLWKRYLKHNPRFIYYFGKQYIRYRFGRNEKV</sequence>
<evidence type="ECO:0000313" key="4">
    <source>
        <dbReference type="Proteomes" id="UP000826725"/>
    </source>
</evidence>
<dbReference type="KEGG" id="dbk:DGMP_07540"/>